<protein>
    <submittedName>
        <fullName evidence="1">Uncharacterized protein</fullName>
    </submittedName>
</protein>
<evidence type="ECO:0000313" key="2">
    <source>
        <dbReference type="Proteomes" id="UP000814033"/>
    </source>
</evidence>
<proteinExistence type="predicted"/>
<name>A0ACB8R7J6_9AGAM</name>
<gene>
    <name evidence="1" type="ORF">FA95DRAFT_1503283</name>
</gene>
<keyword evidence="2" id="KW-1185">Reference proteome</keyword>
<evidence type="ECO:0000313" key="1">
    <source>
        <dbReference type="EMBL" id="KAI0040134.1"/>
    </source>
</evidence>
<sequence>MQLGYLQRAQAAIDLQQQQQAQAAANLWQQQQHAQAADLRQQASLFDDDGEPYPITVFFTHIPGFHHDSEKSPSVEFDRLKHEKRWPNGSRALKEAHRAYADALTMQFNRMYGTDVNDIRAWQRLCRVVGIEPPASLEAAREAILTVHVNLVDLVNFGTYHRRETVEIFPSELALSEYSKREDKIFPRDEAKAGGILRYLLRHINNPPAEHMDHGRG</sequence>
<organism evidence="1 2">
    <name type="scientific">Auriscalpium vulgare</name>
    <dbReference type="NCBI Taxonomy" id="40419"/>
    <lineage>
        <taxon>Eukaryota</taxon>
        <taxon>Fungi</taxon>
        <taxon>Dikarya</taxon>
        <taxon>Basidiomycota</taxon>
        <taxon>Agaricomycotina</taxon>
        <taxon>Agaricomycetes</taxon>
        <taxon>Russulales</taxon>
        <taxon>Auriscalpiaceae</taxon>
        <taxon>Auriscalpium</taxon>
    </lineage>
</organism>
<reference evidence="1" key="1">
    <citation type="submission" date="2021-02" db="EMBL/GenBank/DDBJ databases">
        <authorList>
            <consortium name="DOE Joint Genome Institute"/>
            <person name="Ahrendt S."/>
            <person name="Looney B.P."/>
            <person name="Miyauchi S."/>
            <person name="Morin E."/>
            <person name="Drula E."/>
            <person name="Courty P.E."/>
            <person name="Chicoki N."/>
            <person name="Fauchery L."/>
            <person name="Kohler A."/>
            <person name="Kuo A."/>
            <person name="Labutti K."/>
            <person name="Pangilinan J."/>
            <person name="Lipzen A."/>
            <person name="Riley R."/>
            <person name="Andreopoulos W."/>
            <person name="He G."/>
            <person name="Johnson J."/>
            <person name="Barry K.W."/>
            <person name="Grigoriev I.V."/>
            <person name="Nagy L."/>
            <person name="Hibbett D."/>
            <person name="Henrissat B."/>
            <person name="Matheny P.B."/>
            <person name="Labbe J."/>
            <person name="Martin F."/>
        </authorList>
    </citation>
    <scope>NUCLEOTIDE SEQUENCE</scope>
    <source>
        <strain evidence="1">FP105234-sp</strain>
    </source>
</reference>
<accession>A0ACB8R7J6</accession>
<comment type="caution">
    <text evidence="1">The sequence shown here is derived from an EMBL/GenBank/DDBJ whole genome shotgun (WGS) entry which is preliminary data.</text>
</comment>
<dbReference type="Proteomes" id="UP000814033">
    <property type="component" value="Unassembled WGS sequence"/>
</dbReference>
<dbReference type="EMBL" id="MU276224">
    <property type="protein sequence ID" value="KAI0040134.1"/>
    <property type="molecule type" value="Genomic_DNA"/>
</dbReference>
<reference evidence="1" key="2">
    <citation type="journal article" date="2022" name="New Phytol.">
        <title>Evolutionary transition to the ectomycorrhizal habit in the genomes of a hyperdiverse lineage of mushroom-forming fungi.</title>
        <authorList>
            <person name="Looney B."/>
            <person name="Miyauchi S."/>
            <person name="Morin E."/>
            <person name="Drula E."/>
            <person name="Courty P.E."/>
            <person name="Kohler A."/>
            <person name="Kuo A."/>
            <person name="LaButti K."/>
            <person name="Pangilinan J."/>
            <person name="Lipzen A."/>
            <person name="Riley R."/>
            <person name="Andreopoulos W."/>
            <person name="He G."/>
            <person name="Johnson J."/>
            <person name="Nolan M."/>
            <person name="Tritt A."/>
            <person name="Barry K.W."/>
            <person name="Grigoriev I.V."/>
            <person name="Nagy L.G."/>
            <person name="Hibbett D."/>
            <person name="Henrissat B."/>
            <person name="Matheny P.B."/>
            <person name="Labbe J."/>
            <person name="Martin F.M."/>
        </authorList>
    </citation>
    <scope>NUCLEOTIDE SEQUENCE</scope>
    <source>
        <strain evidence="1">FP105234-sp</strain>
    </source>
</reference>